<comment type="caution">
    <text evidence="12">The sequence shown here is derived from an EMBL/GenBank/DDBJ whole genome shotgun (WGS) entry which is preliminary data.</text>
</comment>
<keyword evidence="6 9" id="KW-0408">Iron</keyword>
<dbReference type="OrthoDB" id="6081913at2759"/>
<keyword evidence="8 11" id="KW-0472">Membrane</keyword>
<keyword evidence="11" id="KW-1133">Transmembrane helix</keyword>
<dbReference type="GO" id="GO:0016020">
    <property type="term" value="C:membrane"/>
    <property type="evidence" value="ECO:0007669"/>
    <property type="project" value="UniProtKB-SubCell"/>
</dbReference>
<dbReference type="InterPro" id="IPR036396">
    <property type="entry name" value="Cyt_P450_sf"/>
</dbReference>
<dbReference type="GO" id="GO:0005506">
    <property type="term" value="F:iron ion binding"/>
    <property type="evidence" value="ECO:0007669"/>
    <property type="project" value="InterPro"/>
</dbReference>
<keyword evidence="11" id="KW-0812">Transmembrane</keyword>
<dbReference type="PANTHER" id="PTHR24300:SF403">
    <property type="entry name" value="CYTOCHROME P450 306A1"/>
    <property type="match status" value="1"/>
</dbReference>
<dbReference type="SUPFAM" id="SSF48264">
    <property type="entry name" value="Cytochrome P450"/>
    <property type="match status" value="1"/>
</dbReference>
<dbReference type="PROSITE" id="PS00086">
    <property type="entry name" value="CYTOCHROME_P450"/>
    <property type="match status" value="1"/>
</dbReference>
<dbReference type="InterPro" id="IPR002401">
    <property type="entry name" value="Cyt_P450_E_grp-I"/>
</dbReference>
<feature type="binding site" description="axial binding residue" evidence="9">
    <location>
        <position position="438"/>
    </location>
    <ligand>
        <name>heme</name>
        <dbReference type="ChEBI" id="CHEBI:30413"/>
    </ligand>
    <ligandPart>
        <name>Fe</name>
        <dbReference type="ChEBI" id="CHEBI:18248"/>
    </ligandPart>
</feature>
<evidence type="ECO:0000256" key="8">
    <source>
        <dbReference type="ARBA" id="ARBA00023136"/>
    </source>
</evidence>
<keyword evidence="5 10" id="KW-0560">Oxidoreductase</keyword>
<feature type="transmembrane region" description="Helical" evidence="11">
    <location>
        <begin position="12"/>
        <end position="29"/>
    </location>
</feature>
<dbReference type="PRINTS" id="PR00463">
    <property type="entry name" value="EP450I"/>
</dbReference>
<evidence type="ECO:0000256" key="9">
    <source>
        <dbReference type="PIRSR" id="PIRSR602401-1"/>
    </source>
</evidence>
<dbReference type="GO" id="GO:0006082">
    <property type="term" value="P:organic acid metabolic process"/>
    <property type="evidence" value="ECO:0007669"/>
    <property type="project" value="TreeGrafter"/>
</dbReference>
<evidence type="ECO:0000256" key="6">
    <source>
        <dbReference type="ARBA" id="ARBA00023004"/>
    </source>
</evidence>
<dbReference type="InterPro" id="IPR050182">
    <property type="entry name" value="Cytochrome_P450_fam2"/>
</dbReference>
<evidence type="ECO:0000256" key="3">
    <source>
        <dbReference type="ARBA" id="ARBA00010617"/>
    </source>
</evidence>
<organism evidence="12 13">
    <name type="scientific">Mizuhopecten yessoensis</name>
    <name type="common">Japanese scallop</name>
    <name type="synonym">Patinopecten yessoensis</name>
    <dbReference type="NCBI Taxonomy" id="6573"/>
    <lineage>
        <taxon>Eukaryota</taxon>
        <taxon>Metazoa</taxon>
        <taxon>Spiralia</taxon>
        <taxon>Lophotrochozoa</taxon>
        <taxon>Mollusca</taxon>
        <taxon>Bivalvia</taxon>
        <taxon>Autobranchia</taxon>
        <taxon>Pteriomorphia</taxon>
        <taxon>Pectinida</taxon>
        <taxon>Pectinoidea</taxon>
        <taxon>Pectinidae</taxon>
        <taxon>Mizuhopecten</taxon>
    </lineage>
</organism>
<dbReference type="GO" id="GO:0020037">
    <property type="term" value="F:heme binding"/>
    <property type="evidence" value="ECO:0007669"/>
    <property type="project" value="InterPro"/>
</dbReference>
<name>A0A210QD47_MIZYE</name>
<proteinExistence type="inferred from homology"/>
<evidence type="ECO:0000256" key="11">
    <source>
        <dbReference type="SAM" id="Phobius"/>
    </source>
</evidence>
<evidence type="ECO:0000313" key="12">
    <source>
        <dbReference type="EMBL" id="OWF46611.1"/>
    </source>
</evidence>
<dbReference type="Gene3D" id="1.10.630.10">
    <property type="entry name" value="Cytochrome P450"/>
    <property type="match status" value="1"/>
</dbReference>
<gene>
    <name evidence="12" type="ORF">KP79_PYT12783</name>
</gene>
<accession>A0A210QD47</accession>
<keyword evidence="13" id="KW-1185">Reference proteome</keyword>
<dbReference type="GO" id="GO:0016712">
    <property type="term" value="F:oxidoreductase activity, acting on paired donors, with incorporation or reduction of molecular oxygen, reduced flavin or flavoprotein as one donor, and incorporation of one atom of oxygen"/>
    <property type="evidence" value="ECO:0007669"/>
    <property type="project" value="InterPro"/>
</dbReference>
<reference evidence="12 13" key="1">
    <citation type="journal article" date="2017" name="Nat. Ecol. Evol.">
        <title>Scallop genome provides insights into evolution of bilaterian karyotype and development.</title>
        <authorList>
            <person name="Wang S."/>
            <person name="Zhang J."/>
            <person name="Jiao W."/>
            <person name="Li J."/>
            <person name="Xun X."/>
            <person name="Sun Y."/>
            <person name="Guo X."/>
            <person name="Huan P."/>
            <person name="Dong B."/>
            <person name="Zhang L."/>
            <person name="Hu X."/>
            <person name="Sun X."/>
            <person name="Wang J."/>
            <person name="Zhao C."/>
            <person name="Wang Y."/>
            <person name="Wang D."/>
            <person name="Huang X."/>
            <person name="Wang R."/>
            <person name="Lv J."/>
            <person name="Li Y."/>
            <person name="Zhang Z."/>
            <person name="Liu B."/>
            <person name="Lu W."/>
            <person name="Hui Y."/>
            <person name="Liang J."/>
            <person name="Zhou Z."/>
            <person name="Hou R."/>
            <person name="Li X."/>
            <person name="Liu Y."/>
            <person name="Li H."/>
            <person name="Ning X."/>
            <person name="Lin Y."/>
            <person name="Zhao L."/>
            <person name="Xing Q."/>
            <person name="Dou J."/>
            <person name="Li Y."/>
            <person name="Mao J."/>
            <person name="Guo H."/>
            <person name="Dou H."/>
            <person name="Li T."/>
            <person name="Mu C."/>
            <person name="Jiang W."/>
            <person name="Fu Q."/>
            <person name="Fu X."/>
            <person name="Miao Y."/>
            <person name="Liu J."/>
            <person name="Yu Q."/>
            <person name="Li R."/>
            <person name="Liao H."/>
            <person name="Li X."/>
            <person name="Kong Y."/>
            <person name="Jiang Z."/>
            <person name="Chourrout D."/>
            <person name="Li R."/>
            <person name="Bao Z."/>
        </authorList>
    </citation>
    <scope>NUCLEOTIDE SEQUENCE [LARGE SCALE GENOMIC DNA]</scope>
    <source>
        <strain evidence="12 13">PY_sf001</strain>
    </source>
</reference>
<dbReference type="FunFam" id="1.10.630.10:FF:000036">
    <property type="entry name" value="CYtochrome P450 family"/>
    <property type="match status" value="1"/>
</dbReference>
<dbReference type="InterPro" id="IPR001128">
    <property type="entry name" value="Cyt_P450"/>
</dbReference>
<dbReference type="PRINTS" id="PR01686">
    <property type="entry name" value="EP450ICYP2D"/>
</dbReference>
<evidence type="ECO:0000256" key="2">
    <source>
        <dbReference type="ARBA" id="ARBA00004370"/>
    </source>
</evidence>
<evidence type="ECO:0000256" key="1">
    <source>
        <dbReference type="ARBA" id="ARBA00001971"/>
    </source>
</evidence>
<evidence type="ECO:0000256" key="7">
    <source>
        <dbReference type="ARBA" id="ARBA00023033"/>
    </source>
</evidence>
<evidence type="ECO:0000256" key="10">
    <source>
        <dbReference type="RuleBase" id="RU000461"/>
    </source>
</evidence>
<dbReference type="InterPro" id="IPR008069">
    <property type="entry name" value="Cyt_P450_E_grp-I_CYP2D-like"/>
</dbReference>
<comment type="subcellular location">
    <subcellularLocation>
        <location evidence="2">Membrane</location>
    </subcellularLocation>
</comment>
<dbReference type="GO" id="GO:0005737">
    <property type="term" value="C:cytoplasm"/>
    <property type="evidence" value="ECO:0007669"/>
    <property type="project" value="TreeGrafter"/>
</dbReference>
<sequence length="493" mass="55998">MLQALLSVDPLTVALGTLGLLFLLKLIYVPSNSPPGPTGYPLVGNFPLVLSGKRSDTFRKLQRKYGEVFRLQLGSRRMVVISGYNALREAFVKHGDVFSERPEDYVFKRFSNYKGIVASSGEYWKHTRTFSFAALKKLGFANRSLESKIMEEVSVFLEIIREKKGEAFSIQPTAHLSVSNIMCSMTFGKRFQHDDKEFNELMKMTNRHIALIEKSAISNFFPILRYLPGDLTHIEELCSNVGNIKSFLQLQIEQHRATFDGENIRDFIDAFLKEQNDKGTSGIFDDENLMILTLNLFNAGTATIAVTISWAILFLIHHPDVQTKLRQEIEDVIGFSRPPALADRAEMTYTDAFIHETSRMGNISPFSLLHGVKHDTTFKGYKIFKDDLVLPNLDSVMFDETLFEDPNSFNPERFIGKDGKLNGKERAVLAFSLGKRMCMGESVAKMELFLFLTSLVQKFKLLPENDEKLPSLESNPGIIYFPNDFKFKSVEVK</sequence>
<keyword evidence="4 9" id="KW-0479">Metal-binding</keyword>
<dbReference type="PRINTS" id="PR00385">
    <property type="entry name" value="P450"/>
</dbReference>
<comment type="similarity">
    <text evidence="3 10">Belongs to the cytochrome P450 family.</text>
</comment>
<dbReference type="STRING" id="6573.A0A210QD47"/>
<dbReference type="EMBL" id="NEDP02004118">
    <property type="protein sequence ID" value="OWF46611.1"/>
    <property type="molecule type" value="Genomic_DNA"/>
</dbReference>
<feature type="transmembrane region" description="Helical" evidence="11">
    <location>
        <begin position="296"/>
        <end position="316"/>
    </location>
</feature>
<dbReference type="InterPro" id="IPR017972">
    <property type="entry name" value="Cyt_P450_CS"/>
</dbReference>
<dbReference type="GO" id="GO:0008395">
    <property type="term" value="F:steroid hydroxylase activity"/>
    <property type="evidence" value="ECO:0007669"/>
    <property type="project" value="TreeGrafter"/>
</dbReference>
<evidence type="ECO:0000256" key="5">
    <source>
        <dbReference type="ARBA" id="ARBA00023002"/>
    </source>
</evidence>
<dbReference type="AlphaFoldDB" id="A0A210QD47"/>
<dbReference type="Pfam" id="PF00067">
    <property type="entry name" value="p450"/>
    <property type="match status" value="1"/>
</dbReference>
<keyword evidence="7 10" id="KW-0503">Monooxygenase</keyword>
<comment type="cofactor">
    <cofactor evidence="1 9">
        <name>heme</name>
        <dbReference type="ChEBI" id="CHEBI:30413"/>
    </cofactor>
</comment>
<dbReference type="PANTHER" id="PTHR24300">
    <property type="entry name" value="CYTOCHROME P450 508A4-RELATED"/>
    <property type="match status" value="1"/>
</dbReference>
<keyword evidence="9 10" id="KW-0349">Heme</keyword>
<evidence type="ECO:0000313" key="13">
    <source>
        <dbReference type="Proteomes" id="UP000242188"/>
    </source>
</evidence>
<evidence type="ECO:0000256" key="4">
    <source>
        <dbReference type="ARBA" id="ARBA00022723"/>
    </source>
</evidence>
<dbReference type="GO" id="GO:0006805">
    <property type="term" value="P:xenobiotic metabolic process"/>
    <property type="evidence" value="ECO:0007669"/>
    <property type="project" value="TreeGrafter"/>
</dbReference>
<protein>
    <submittedName>
        <fullName evidence="12">Cytochrome P450 2J2</fullName>
    </submittedName>
</protein>
<dbReference type="Proteomes" id="UP000242188">
    <property type="component" value="Unassembled WGS sequence"/>
</dbReference>